<protein>
    <submittedName>
        <fullName evidence="2">Uncharacterized protein</fullName>
    </submittedName>
</protein>
<dbReference type="AlphaFoldDB" id="A0A6N7J2T9"/>
<keyword evidence="1" id="KW-0732">Signal</keyword>
<sequence length="275" mass="30491">MRKGFCKIASFSLAAVMAASIFSVSAFAKGTKKIDLTGDGRADTVSFVKTRDKKDPETFTSLKVKVNGKTVFNKKTNYYDVRSWLIKISKKNGFLALYTPWDNHEADYNGIYQYRKGKLNCVVNLNKCLPGYDSYTQNIKTSGKTVAATIQEDVYGLGVCTYNIKYTWKNNKFNRAGSLSDYKIAALNNKFVRKGSSVKLAASIKAQKSLSARSRTMAFNKGAKLKLGKISFKGSSAYIGLVQNGKTYWLSLKDAKKAAKVNTQMTIFTNTFMAG</sequence>
<comment type="caution">
    <text evidence="2">The sequence shown here is derived from an EMBL/GenBank/DDBJ whole genome shotgun (WGS) entry which is preliminary data.</text>
</comment>
<evidence type="ECO:0000313" key="3">
    <source>
        <dbReference type="Proteomes" id="UP000460257"/>
    </source>
</evidence>
<reference evidence="2" key="1">
    <citation type="journal article" date="2020" name="Appl. Environ. Microbiol.">
        <title>Medium-Chain Fatty Acid Synthesis by 'Candidatus Weimeria bifida' gen. nov., sp. nov., and 'Candidatus Pseudoramibacter fermentans' sp. nov.</title>
        <authorList>
            <person name="Scarborough M.J."/>
            <person name="Myers K.S."/>
            <person name="Donohue T.J."/>
            <person name="Noguera D.R."/>
        </authorList>
    </citation>
    <scope>NUCLEOTIDE SEQUENCE</scope>
    <source>
        <strain evidence="2">LCO1.1</strain>
    </source>
</reference>
<dbReference type="EMBL" id="VOGC01000010">
    <property type="protein sequence ID" value="MQN02365.1"/>
    <property type="molecule type" value="Genomic_DNA"/>
</dbReference>
<name>A0A6N7J2T9_9FIRM</name>
<dbReference type="Proteomes" id="UP000460257">
    <property type="component" value="Unassembled WGS sequence"/>
</dbReference>
<organism evidence="2 3">
    <name type="scientific">Candidatus Weimeria bifida</name>
    <dbReference type="NCBI Taxonomy" id="2599074"/>
    <lineage>
        <taxon>Bacteria</taxon>
        <taxon>Bacillati</taxon>
        <taxon>Bacillota</taxon>
        <taxon>Clostridia</taxon>
        <taxon>Lachnospirales</taxon>
        <taxon>Lachnospiraceae</taxon>
        <taxon>Candidatus Weimeria</taxon>
    </lineage>
</organism>
<evidence type="ECO:0000313" key="2">
    <source>
        <dbReference type="EMBL" id="MQN02365.1"/>
    </source>
</evidence>
<accession>A0A6N7J2T9</accession>
<feature type="signal peptide" evidence="1">
    <location>
        <begin position="1"/>
        <end position="28"/>
    </location>
</feature>
<proteinExistence type="predicted"/>
<gene>
    <name evidence="2" type="ORF">FRC54_10900</name>
</gene>
<keyword evidence="3" id="KW-1185">Reference proteome</keyword>
<feature type="chain" id="PRO_5026963132" evidence="1">
    <location>
        <begin position="29"/>
        <end position="275"/>
    </location>
</feature>
<evidence type="ECO:0000256" key="1">
    <source>
        <dbReference type="SAM" id="SignalP"/>
    </source>
</evidence>